<organism evidence="6 7">
    <name type="scientific">Sphingosinicella rhizophila</name>
    <dbReference type="NCBI Taxonomy" id="3050082"/>
    <lineage>
        <taxon>Bacteria</taxon>
        <taxon>Pseudomonadati</taxon>
        <taxon>Pseudomonadota</taxon>
        <taxon>Alphaproteobacteria</taxon>
        <taxon>Sphingomonadales</taxon>
        <taxon>Sphingosinicellaceae</taxon>
        <taxon>Sphingosinicella</taxon>
    </lineage>
</organism>
<feature type="domain" description="PglD N-terminal" evidence="5">
    <location>
        <begin position="4"/>
        <end position="77"/>
    </location>
</feature>
<dbReference type="InterPro" id="IPR001451">
    <property type="entry name" value="Hexapep"/>
</dbReference>
<evidence type="ECO:0000256" key="4">
    <source>
        <dbReference type="ARBA" id="ARBA00023315"/>
    </source>
</evidence>
<dbReference type="PANTHER" id="PTHR43300">
    <property type="entry name" value="ACETYLTRANSFERASE"/>
    <property type="match status" value="1"/>
</dbReference>
<reference evidence="6 7" key="1">
    <citation type="submission" date="2023-05" db="EMBL/GenBank/DDBJ databases">
        <authorList>
            <person name="Guo Y."/>
        </authorList>
    </citation>
    <scope>NUCLEOTIDE SEQUENCE [LARGE SCALE GENOMIC DNA]</scope>
    <source>
        <strain evidence="6 7">GR2756</strain>
    </source>
</reference>
<proteinExistence type="inferred from homology"/>
<dbReference type="Gene3D" id="2.160.10.10">
    <property type="entry name" value="Hexapeptide repeat proteins"/>
    <property type="match status" value="1"/>
</dbReference>
<dbReference type="EMBL" id="JAVUPU010000003">
    <property type="protein sequence ID" value="MDT9598903.1"/>
    <property type="molecule type" value="Genomic_DNA"/>
</dbReference>
<evidence type="ECO:0000256" key="2">
    <source>
        <dbReference type="ARBA" id="ARBA00022679"/>
    </source>
</evidence>
<dbReference type="PROSITE" id="PS00101">
    <property type="entry name" value="HEXAPEP_TRANSFERASES"/>
    <property type="match status" value="1"/>
</dbReference>
<evidence type="ECO:0000313" key="6">
    <source>
        <dbReference type="EMBL" id="MDT9598903.1"/>
    </source>
</evidence>
<dbReference type="PANTHER" id="PTHR43300:SF7">
    <property type="entry name" value="UDP-N-ACETYLBACILLOSAMINE N-ACETYLTRANSFERASE"/>
    <property type="match status" value="1"/>
</dbReference>
<keyword evidence="4" id="KW-0012">Acyltransferase</keyword>
<protein>
    <submittedName>
        <fullName evidence="6">Acetyltransferase</fullName>
    </submittedName>
</protein>
<dbReference type="Pfam" id="PF00132">
    <property type="entry name" value="Hexapep"/>
    <property type="match status" value="1"/>
</dbReference>
<name>A0ABU3Q7E3_9SPHN</name>
<comment type="similarity">
    <text evidence="1">Belongs to the transferase hexapeptide repeat family.</text>
</comment>
<dbReference type="InterPro" id="IPR018357">
    <property type="entry name" value="Hexapep_transf_CS"/>
</dbReference>
<dbReference type="Pfam" id="PF17836">
    <property type="entry name" value="PglD_N"/>
    <property type="match status" value="1"/>
</dbReference>
<sequence length="207" mass="21191">MAMIRILGAGGHAKVALEALHSAGGDAITFHDDDETRRGEILLGVQVAGPLLEAMDTDDLLHIAIGDNEARRRLAEEMEDIRFPPIFHAASVISPSAAISGGVLVCAGAIVQADARIGRHAIVNSRALVEHDVHVGNFAHIAPGVLLGGGVRIGDGVLVGIGATVMPNISIGAGTVIGAGSLVTRDVEPGSVMAGVPARSFSRGERL</sequence>
<keyword evidence="3" id="KW-0677">Repeat</keyword>
<accession>A0ABU3Q7E3</accession>
<dbReference type="Gene3D" id="3.40.50.20">
    <property type="match status" value="1"/>
</dbReference>
<dbReference type="InterPro" id="IPR041561">
    <property type="entry name" value="PglD_N"/>
</dbReference>
<dbReference type="InterPro" id="IPR050179">
    <property type="entry name" value="Trans_hexapeptide_repeat"/>
</dbReference>
<evidence type="ECO:0000256" key="1">
    <source>
        <dbReference type="ARBA" id="ARBA00007274"/>
    </source>
</evidence>
<dbReference type="NCBIfam" id="TIGR03570">
    <property type="entry name" value="NeuD_NnaD"/>
    <property type="match status" value="1"/>
</dbReference>
<keyword evidence="7" id="KW-1185">Reference proteome</keyword>
<dbReference type="Proteomes" id="UP001259572">
    <property type="component" value="Unassembled WGS sequence"/>
</dbReference>
<evidence type="ECO:0000256" key="3">
    <source>
        <dbReference type="ARBA" id="ARBA00022737"/>
    </source>
</evidence>
<gene>
    <name evidence="6" type="ORF">RQX22_08075</name>
</gene>
<dbReference type="RefSeq" id="WP_315725355.1">
    <property type="nucleotide sequence ID" value="NZ_JAVUPU010000003.1"/>
</dbReference>
<dbReference type="SUPFAM" id="SSF51161">
    <property type="entry name" value="Trimeric LpxA-like enzymes"/>
    <property type="match status" value="1"/>
</dbReference>
<keyword evidence="2" id="KW-0808">Transferase</keyword>
<evidence type="ECO:0000259" key="5">
    <source>
        <dbReference type="Pfam" id="PF17836"/>
    </source>
</evidence>
<dbReference type="InterPro" id="IPR011004">
    <property type="entry name" value="Trimer_LpxA-like_sf"/>
</dbReference>
<dbReference type="CDD" id="cd03360">
    <property type="entry name" value="LbH_AT_putative"/>
    <property type="match status" value="1"/>
</dbReference>
<dbReference type="InterPro" id="IPR020019">
    <property type="entry name" value="AcTrfase_PglD-like"/>
</dbReference>
<comment type="caution">
    <text evidence="6">The sequence shown here is derived from an EMBL/GenBank/DDBJ whole genome shotgun (WGS) entry which is preliminary data.</text>
</comment>
<evidence type="ECO:0000313" key="7">
    <source>
        <dbReference type="Proteomes" id="UP001259572"/>
    </source>
</evidence>